<accession>A0A1B4V0G2</accession>
<organism evidence="2 3">
    <name type="scientific">Sulfurifustis variabilis</name>
    <dbReference type="NCBI Taxonomy" id="1675686"/>
    <lineage>
        <taxon>Bacteria</taxon>
        <taxon>Pseudomonadati</taxon>
        <taxon>Pseudomonadota</taxon>
        <taxon>Gammaproteobacteria</taxon>
        <taxon>Acidiferrobacterales</taxon>
        <taxon>Acidiferrobacteraceae</taxon>
        <taxon>Sulfurifustis</taxon>
    </lineage>
</organism>
<feature type="transmembrane region" description="Helical" evidence="1">
    <location>
        <begin position="92"/>
        <end position="113"/>
    </location>
</feature>
<name>A0A1B4V0G2_9GAMM</name>
<reference evidence="2 3" key="1">
    <citation type="submission" date="2015-08" db="EMBL/GenBank/DDBJ databases">
        <title>Complete genome sequence of Sulfurifustis variabilis.</title>
        <authorList>
            <person name="Miura A."/>
            <person name="Kojima H."/>
            <person name="Fukui M."/>
        </authorList>
    </citation>
    <scope>NUCLEOTIDE SEQUENCE [LARGE SCALE GENOMIC DNA]</scope>
    <source>
        <strain evidence="3">skN76</strain>
    </source>
</reference>
<dbReference type="RefSeq" id="WP_096457898.1">
    <property type="nucleotide sequence ID" value="NZ_AP014936.1"/>
</dbReference>
<dbReference type="Proteomes" id="UP000218899">
    <property type="component" value="Chromosome"/>
</dbReference>
<dbReference type="EMBL" id="AP014936">
    <property type="protein sequence ID" value="BAU46930.1"/>
    <property type="molecule type" value="Genomic_DNA"/>
</dbReference>
<evidence type="ECO:0000256" key="1">
    <source>
        <dbReference type="SAM" id="Phobius"/>
    </source>
</evidence>
<dbReference type="KEGG" id="sva:SVA_0348"/>
<feature type="transmembrane region" description="Helical" evidence="1">
    <location>
        <begin position="59"/>
        <end position="80"/>
    </location>
</feature>
<evidence type="ECO:0000313" key="3">
    <source>
        <dbReference type="Proteomes" id="UP000218899"/>
    </source>
</evidence>
<keyword evidence="1" id="KW-0812">Transmembrane</keyword>
<evidence type="ECO:0000313" key="2">
    <source>
        <dbReference type="EMBL" id="BAU46930.1"/>
    </source>
</evidence>
<keyword evidence="1" id="KW-0472">Membrane</keyword>
<keyword evidence="3" id="KW-1185">Reference proteome</keyword>
<feature type="transmembrane region" description="Helical" evidence="1">
    <location>
        <begin position="21"/>
        <end position="39"/>
    </location>
</feature>
<proteinExistence type="predicted"/>
<sequence length="117" mass="12680">MESESASAGNAVLRWARRLGPLRIALLAAAVLVVVFAPAPGTKAVYHGWGLARTVLMPVLAPLVVMLLLLDALMARVFLSDAEGEARARLRTVVWINLLVALALVLYWIPYFYALGP</sequence>
<protein>
    <submittedName>
        <fullName evidence="2">Uncharacterized protein</fullName>
    </submittedName>
</protein>
<gene>
    <name evidence="2" type="ORF">SVA_0348</name>
</gene>
<keyword evidence="1" id="KW-1133">Transmembrane helix</keyword>
<dbReference type="AlphaFoldDB" id="A0A1B4V0G2"/>